<protein>
    <submittedName>
        <fullName evidence="2">Uncharacterized protein</fullName>
    </submittedName>
</protein>
<evidence type="ECO:0000256" key="1">
    <source>
        <dbReference type="SAM" id="MobiDB-lite"/>
    </source>
</evidence>
<feature type="compositionally biased region" description="Acidic residues" evidence="1">
    <location>
        <begin position="417"/>
        <end position="433"/>
    </location>
</feature>
<evidence type="ECO:0000313" key="2">
    <source>
        <dbReference type="EMBL" id="KAG5418469.1"/>
    </source>
</evidence>
<sequence>MSSANKVFINNSQFQALFDLKPNVRVGSIIENYQAGDQCFLECPLQFSVKPTKNININVSIKNNNINNKHGVLDFLFSDQLTTFYTASTNFGQPARIVNKIINIKNININNYHSNQRFNRENHIEDAREPISRQYSSKKMANVGSPNNNYISPSEDRLPVTRNLEAVEKRLQSIFVATAEEESAHEEQATRRVSCFNPIDNWIGKLVCREADESRDNYADVSGSDNGSMGSCFIPMVNNAIDSSTKKSNKGVETMLHKSGKTEEKSKASKHTKNEQHNTRSLKHDCAYRSPGEDGSVCNEVKEEDDEPAIPVPVRQNRAEMLFGAQQDERYETQNYEHDEENEGQGEERSYISFAQYEEMLGGYEQFYDHSSFIQEDEFVNYGASVREDPRFSISPEEYQFESTFEDSEYDRVKSQDEEDEEVEQPEEDEQPEKDEQPGHNGEVQQGEAEEAHLEDGEGELEAADQALEVPHQFVSDQPVDVPSEQPVEVPSPASVETPQDIESEPVESPQQIEPAPEVAPSTIQSEPAEAPPEIESDEESIPMFKSPEEAEAYLFSKPRQSKLERGFWKAFSKVYWHFQPYQEYVWEEDIHKSESEAVKDDNSFDWLLQVPLIRQEPDVIEEVGPRRVNVTSRKKKLQHDFKKVFKLSKAKPT</sequence>
<evidence type="ECO:0000313" key="3">
    <source>
        <dbReference type="Proteomes" id="UP000669133"/>
    </source>
</evidence>
<feature type="compositionally biased region" description="Basic and acidic residues" evidence="1">
    <location>
        <begin position="260"/>
        <end position="287"/>
    </location>
</feature>
<proteinExistence type="predicted"/>
<dbReference type="Proteomes" id="UP000669133">
    <property type="component" value="Unassembled WGS sequence"/>
</dbReference>
<comment type="caution">
    <text evidence="2">The sequence shown here is derived from an EMBL/GenBank/DDBJ whole genome shotgun (WGS) entry which is preliminary data.</text>
</comment>
<dbReference type="RefSeq" id="XP_067547585.1">
    <property type="nucleotide sequence ID" value="XM_067693021.1"/>
</dbReference>
<organism evidence="2 3">
    <name type="scientific">Candida metapsilosis</name>
    <dbReference type="NCBI Taxonomy" id="273372"/>
    <lineage>
        <taxon>Eukaryota</taxon>
        <taxon>Fungi</taxon>
        <taxon>Dikarya</taxon>
        <taxon>Ascomycota</taxon>
        <taxon>Saccharomycotina</taxon>
        <taxon>Pichiomycetes</taxon>
        <taxon>Debaryomycetaceae</taxon>
        <taxon>Candida/Lodderomyces clade</taxon>
        <taxon>Candida</taxon>
    </lineage>
</organism>
<dbReference type="AlphaFoldDB" id="A0A8H7ZE04"/>
<feature type="region of interest" description="Disordered" evidence="1">
    <location>
        <begin position="387"/>
        <end position="547"/>
    </location>
</feature>
<reference evidence="2 3" key="1">
    <citation type="submission" date="2020-12" db="EMBL/GenBank/DDBJ databases">
        <title>Effect of drift, selection, and recombination on the evolution of hybrid genomes in Candida yeast pathogens.</title>
        <authorList>
            <person name="Mixao V."/>
            <person name="Ksiezopolska E."/>
            <person name="Saus E."/>
            <person name="Boekhout T."/>
            <person name="Gacser A."/>
            <person name="Gabaldon T."/>
        </authorList>
    </citation>
    <scope>NUCLEOTIDE SEQUENCE [LARGE SCALE GENOMIC DNA]</scope>
    <source>
        <strain evidence="2 3">BP57</strain>
    </source>
</reference>
<feature type="region of interest" description="Disordered" evidence="1">
    <location>
        <begin position="244"/>
        <end position="288"/>
    </location>
</feature>
<keyword evidence="3" id="KW-1185">Reference proteome</keyword>
<feature type="compositionally biased region" description="Low complexity" evidence="1">
    <location>
        <begin position="477"/>
        <end position="497"/>
    </location>
</feature>
<dbReference type="EMBL" id="JAEOAQ010000005">
    <property type="protein sequence ID" value="KAG5418469.1"/>
    <property type="molecule type" value="Genomic_DNA"/>
</dbReference>
<gene>
    <name evidence="2" type="ORF">I9W82_003997</name>
</gene>
<name>A0A8H7ZE04_9ASCO</name>
<dbReference type="GeneID" id="93652626"/>
<accession>A0A8H7ZE04</accession>